<dbReference type="EMBL" id="SAYD01000018">
    <property type="protein sequence ID" value="TXJ38522.1"/>
    <property type="molecule type" value="Genomic_DNA"/>
</dbReference>
<organism evidence="3 6">
    <name type="scientific">Brachyspira aalborgi</name>
    <dbReference type="NCBI Taxonomy" id="29522"/>
    <lineage>
        <taxon>Bacteria</taxon>
        <taxon>Pseudomonadati</taxon>
        <taxon>Spirochaetota</taxon>
        <taxon>Spirochaetia</taxon>
        <taxon>Brachyspirales</taxon>
        <taxon>Brachyspiraceae</taxon>
        <taxon>Brachyspira</taxon>
    </lineage>
</organism>
<evidence type="ECO:0000313" key="4">
    <source>
        <dbReference type="Proteomes" id="UP000322659"/>
    </source>
</evidence>
<reference evidence="3" key="2">
    <citation type="submission" date="2019-01" db="EMBL/GenBank/DDBJ databases">
        <authorList>
            <person name="Thorell K."/>
        </authorList>
    </citation>
    <scope>NUCLEOTIDE SEQUENCE</scope>
    <source>
        <strain evidence="3">PC3997IV</strain>
        <strain evidence="1">PC4597II</strain>
        <strain evidence="2">PC5099IV</strain>
    </source>
</reference>
<sequence length="105" mass="12408">MICIKTNDRTYGYYKPNRLIKIIANYSDMHFQNECLDNGTVFLNSTKLLNLLKNELSKINNYKKADIHKNKEAVTLKLKSYKWNFDIVPCFLQHQNIIIIINNII</sequence>
<dbReference type="Gene3D" id="3.30.460.90">
    <property type="match status" value="1"/>
</dbReference>
<dbReference type="Proteomes" id="UP000322659">
    <property type="component" value="Unassembled WGS sequence"/>
</dbReference>
<accession>A0A5C8DFI1</accession>
<evidence type="ECO:0000313" key="3">
    <source>
        <dbReference type="EMBL" id="TXJ38522.1"/>
    </source>
</evidence>
<keyword evidence="4" id="KW-1185">Reference proteome</keyword>
<dbReference type="Proteomes" id="UP000324336">
    <property type="component" value="Unassembled WGS sequence"/>
</dbReference>
<proteinExistence type="predicted"/>
<protein>
    <submittedName>
        <fullName evidence="3">Uncharacterized protein</fullName>
    </submittedName>
</protein>
<gene>
    <name evidence="2" type="ORF">EPJ71_08375</name>
    <name evidence="1" type="ORF">EPJ73_08905</name>
    <name evidence="3" type="ORF">EPJ81_05120</name>
</gene>
<dbReference type="Proteomes" id="UP000325002">
    <property type="component" value="Unassembled WGS sequence"/>
</dbReference>
<dbReference type="AlphaFoldDB" id="A0A5C8DFI1"/>
<evidence type="ECO:0000313" key="6">
    <source>
        <dbReference type="Proteomes" id="UP000325002"/>
    </source>
</evidence>
<dbReference type="EMBL" id="SAYA01000023">
    <property type="protein sequence ID" value="TXJ23976.1"/>
    <property type="molecule type" value="Genomic_DNA"/>
</dbReference>
<evidence type="ECO:0000313" key="5">
    <source>
        <dbReference type="Proteomes" id="UP000324336"/>
    </source>
</evidence>
<name>A0A5C8DFI1_9SPIR</name>
<comment type="caution">
    <text evidence="3">The sequence shown here is derived from an EMBL/GenBank/DDBJ whole genome shotgun (WGS) entry which is preliminary data.</text>
</comment>
<dbReference type="EMBL" id="SAXZ01000012">
    <property type="protein sequence ID" value="TXJ32102.1"/>
    <property type="molecule type" value="Genomic_DNA"/>
</dbReference>
<evidence type="ECO:0000313" key="2">
    <source>
        <dbReference type="EMBL" id="TXJ32102.1"/>
    </source>
</evidence>
<reference evidence="4 5" key="1">
    <citation type="journal article" date="1992" name="Lakartidningen">
        <title>[Penicillin V and not amoxicillin is the first choice preparation in acute otitis].</title>
        <authorList>
            <person name="Kamme C."/>
            <person name="Lundgren K."/>
            <person name="Prellner K."/>
        </authorList>
    </citation>
    <scope>NUCLEOTIDE SEQUENCE [LARGE SCALE GENOMIC DNA]</scope>
    <source>
        <strain evidence="3 6">PC3997IV</strain>
        <strain evidence="1 5">PC4597II</strain>
        <strain evidence="2 4">PC5099IV</strain>
    </source>
</reference>
<dbReference type="RefSeq" id="WP_021959282.1">
    <property type="nucleotide sequence ID" value="NZ_SAXV01000020.1"/>
</dbReference>
<evidence type="ECO:0000313" key="1">
    <source>
        <dbReference type="EMBL" id="TXJ23976.1"/>
    </source>
</evidence>